<proteinExistence type="inferred from homology"/>
<protein>
    <submittedName>
        <fullName evidence="9">ABC transporter permease</fullName>
    </submittedName>
</protein>
<dbReference type="AlphaFoldDB" id="A0A410Q8S5"/>
<evidence type="ECO:0000256" key="4">
    <source>
        <dbReference type="ARBA" id="ARBA00022692"/>
    </source>
</evidence>
<dbReference type="InterPro" id="IPR000515">
    <property type="entry name" value="MetI-like"/>
</dbReference>
<dbReference type="OrthoDB" id="24153at2"/>
<dbReference type="CDD" id="cd06261">
    <property type="entry name" value="TM_PBP2"/>
    <property type="match status" value="1"/>
</dbReference>
<reference evidence="10" key="1">
    <citation type="submission" date="2019-01" db="EMBL/GenBank/DDBJ databases">
        <title>Draft genomes of a novel of Sporanaerobacter strains.</title>
        <authorList>
            <person name="Ma S."/>
        </authorList>
    </citation>
    <scope>NUCLEOTIDE SEQUENCE [LARGE SCALE GENOMIC DNA]</scope>
    <source>
        <strain evidence="10">NJN-17</strain>
    </source>
</reference>
<evidence type="ECO:0000256" key="2">
    <source>
        <dbReference type="ARBA" id="ARBA00022448"/>
    </source>
</evidence>
<organism evidence="9 10">
    <name type="scientific">Acidilutibacter cellobiosedens</name>
    <dbReference type="NCBI Taxonomy" id="2507161"/>
    <lineage>
        <taxon>Bacteria</taxon>
        <taxon>Bacillati</taxon>
        <taxon>Bacillota</taxon>
        <taxon>Tissierellia</taxon>
        <taxon>Tissierellales</taxon>
        <taxon>Acidilutibacteraceae</taxon>
        <taxon>Acidilutibacter</taxon>
    </lineage>
</organism>
<comment type="subcellular location">
    <subcellularLocation>
        <location evidence="1 7">Cell membrane</location>
        <topology evidence="1 7">Multi-pass membrane protein</topology>
    </subcellularLocation>
</comment>
<keyword evidence="3" id="KW-1003">Cell membrane</keyword>
<feature type="transmembrane region" description="Helical" evidence="7">
    <location>
        <begin position="227"/>
        <end position="253"/>
    </location>
</feature>
<dbReference type="KEGG" id="spoa:EQM13_01675"/>
<keyword evidence="2 7" id="KW-0813">Transport</keyword>
<feature type="transmembrane region" description="Helical" evidence="7">
    <location>
        <begin position="273"/>
        <end position="296"/>
    </location>
</feature>
<dbReference type="Pfam" id="PF00528">
    <property type="entry name" value="BPD_transp_1"/>
    <property type="match status" value="1"/>
</dbReference>
<gene>
    <name evidence="9" type="ORF">EQM13_01675</name>
</gene>
<evidence type="ECO:0000313" key="10">
    <source>
        <dbReference type="Proteomes" id="UP000287969"/>
    </source>
</evidence>
<feature type="transmembrane region" description="Helical" evidence="7">
    <location>
        <begin position="9"/>
        <end position="30"/>
    </location>
</feature>
<feature type="domain" description="ABC transmembrane type-1" evidence="8">
    <location>
        <begin position="95"/>
        <end position="296"/>
    </location>
</feature>
<dbReference type="Pfam" id="PF19300">
    <property type="entry name" value="BPD_transp_1_N"/>
    <property type="match status" value="1"/>
</dbReference>
<sequence length="312" mass="34331">MLRYILKRVLYMIFTLWVVITITFFLMHAMPGDPLASLARKLPEQIRINYYAKYGLDKSVPQQYVRFLKNVFHGDFGESLTYPGRSVTGTIIKHAPISGRLGIQALIIGVAIGIILGIVAAFKRNKWPDHLVMFIAILGVCLPSFVLAALLQYVFTVRFELLPTAGWGGTKFTVLPTIALCFGSIATYARYMRSSVLDVIGQDYILTAQAKGVSTGSLIWKHIIRNAIIPAITILAPQIAGVFGGSFVIESIFAIPGIGSELVGSINNRDFSMIMGLTIFYCALYIVSLLVVDILYGVADPRMRVSADADNK</sequence>
<keyword evidence="5 7" id="KW-1133">Transmembrane helix</keyword>
<comment type="similarity">
    <text evidence="7">Belongs to the binding-protein-dependent transport system permease family.</text>
</comment>
<keyword evidence="4 7" id="KW-0812">Transmembrane</keyword>
<evidence type="ECO:0000256" key="5">
    <source>
        <dbReference type="ARBA" id="ARBA00022989"/>
    </source>
</evidence>
<accession>A0A410Q8S5</accession>
<keyword evidence="10" id="KW-1185">Reference proteome</keyword>
<dbReference type="GO" id="GO:0005886">
    <property type="term" value="C:plasma membrane"/>
    <property type="evidence" value="ECO:0007669"/>
    <property type="project" value="UniProtKB-SubCell"/>
</dbReference>
<evidence type="ECO:0000256" key="6">
    <source>
        <dbReference type="ARBA" id="ARBA00023136"/>
    </source>
</evidence>
<evidence type="ECO:0000256" key="3">
    <source>
        <dbReference type="ARBA" id="ARBA00022475"/>
    </source>
</evidence>
<dbReference type="EMBL" id="CP035282">
    <property type="protein sequence ID" value="QAT60371.1"/>
    <property type="molecule type" value="Genomic_DNA"/>
</dbReference>
<name>A0A410Q8S5_9FIRM</name>
<feature type="transmembrane region" description="Helical" evidence="7">
    <location>
        <begin position="131"/>
        <end position="154"/>
    </location>
</feature>
<dbReference type="GO" id="GO:0055085">
    <property type="term" value="P:transmembrane transport"/>
    <property type="evidence" value="ECO:0007669"/>
    <property type="project" value="InterPro"/>
</dbReference>
<dbReference type="Gene3D" id="1.10.3720.10">
    <property type="entry name" value="MetI-like"/>
    <property type="match status" value="1"/>
</dbReference>
<evidence type="ECO:0000256" key="1">
    <source>
        <dbReference type="ARBA" id="ARBA00004651"/>
    </source>
</evidence>
<keyword evidence="6 7" id="KW-0472">Membrane</keyword>
<evidence type="ECO:0000256" key="7">
    <source>
        <dbReference type="RuleBase" id="RU363032"/>
    </source>
</evidence>
<evidence type="ECO:0000259" key="8">
    <source>
        <dbReference type="PROSITE" id="PS50928"/>
    </source>
</evidence>
<feature type="transmembrane region" description="Helical" evidence="7">
    <location>
        <begin position="174"/>
        <end position="191"/>
    </location>
</feature>
<dbReference type="InterPro" id="IPR045621">
    <property type="entry name" value="BPD_transp_1_N"/>
</dbReference>
<dbReference type="RefSeq" id="WP_128751774.1">
    <property type="nucleotide sequence ID" value="NZ_CP035282.1"/>
</dbReference>
<dbReference type="InterPro" id="IPR035906">
    <property type="entry name" value="MetI-like_sf"/>
</dbReference>
<dbReference type="PROSITE" id="PS50928">
    <property type="entry name" value="ABC_TM1"/>
    <property type="match status" value="1"/>
</dbReference>
<dbReference type="PANTHER" id="PTHR30465:SF74">
    <property type="entry name" value="OLIGOPEPTIDE TRANSPORT SYSTEM PERMEASE PROTEIN OPPB"/>
    <property type="match status" value="1"/>
</dbReference>
<evidence type="ECO:0000313" key="9">
    <source>
        <dbReference type="EMBL" id="QAT60371.1"/>
    </source>
</evidence>
<dbReference type="SUPFAM" id="SSF161098">
    <property type="entry name" value="MetI-like"/>
    <property type="match status" value="1"/>
</dbReference>
<dbReference type="PANTHER" id="PTHR30465">
    <property type="entry name" value="INNER MEMBRANE ABC TRANSPORTER"/>
    <property type="match status" value="1"/>
</dbReference>
<feature type="transmembrane region" description="Helical" evidence="7">
    <location>
        <begin position="101"/>
        <end position="122"/>
    </location>
</feature>
<dbReference type="Proteomes" id="UP000287969">
    <property type="component" value="Chromosome"/>
</dbReference>